<dbReference type="InterPro" id="IPR050549">
    <property type="entry name" value="MFS_Trehalose_Transporter"/>
</dbReference>
<evidence type="ECO:0000256" key="7">
    <source>
        <dbReference type="SAM" id="Phobius"/>
    </source>
</evidence>
<evidence type="ECO:0000313" key="9">
    <source>
        <dbReference type="Proteomes" id="UP001515500"/>
    </source>
</evidence>
<dbReference type="InterPro" id="IPR005828">
    <property type="entry name" value="MFS_sugar_transport-like"/>
</dbReference>
<feature type="transmembrane region" description="Helical" evidence="7">
    <location>
        <begin position="72"/>
        <end position="96"/>
    </location>
</feature>
<dbReference type="RefSeq" id="XP_039128876.1">
    <property type="nucleotide sequence ID" value="XM_039272942.1"/>
</dbReference>
<dbReference type="PRINTS" id="PR00171">
    <property type="entry name" value="SUGRTRNSPORT"/>
</dbReference>
<evidence type="ECO:0000256" key="6">
    <source>
        <dbReference type="ARBA" id="ARBA00023136"/>
    </source>
</evidence>
<evidence type="ECO:0000313" key="10">
    <source>
        <dbReference type="RefSeq" id="XP_039128876.1"/>
    </source>
</evidence>
<dbReference type="GO" id="GO:0016020">
    <property type="term" value="C:membrane"/>
    <property type="evidence" value="ECO:0007669"/>
    <property type="project" value="UniProtKB-SubCell"/>
</dbReference>
<dbReference type="AlphaFoldDB" id="A0AB40BN51"/>
<proteinExistence type="inferred from homology"/>
<sequence length="177" mass="19320">MLHEQDFLESLGTILMGSYSVRSTIIGAILMDKSGRRPLLMVGETGDSIGCFMAATSFYLKGNGLYAEWVPMFALCGILVYMGSFSIGMGAVPWVIMSEIFPINVKGIGGSLVTLVNWFGSWAISYTFNFLMDWSSAGNFYLFLGVCAVTVLFVARVVPETKGRTLEEIQASMSSQI</sequence>
<dbReference type="PROSITE" id="PS50850">
    <property type="entry name" value="MFS"/>
    <property type="match status" value="1"/>
</dbReference>
<name>A0AB40BN51_DIOCR</name>
<reference evidence="10" key="1">
    <citation type="submission" date="2025-08" db="UniProtKB">
        <authorList>
            <consortium name="RefSeq"/>
        </authorList>
    </citation>
    <scope>IDENTIFICATION</scope>
</reference>
<dbReference type="SUPFAM" id="SSF103473">
    <property type="entry name" value="MFS general substrate transporter"/>
    <property type="match status" value="1"/>
</dbReference>
<dbReference type="Pfam" id="PF00083">
    <property type="entry name" value="Sugar_tr"/>
    <property type="match status" value="1"/>
</dbReference>
<feature type="transmembrane region" description="Helical" evidence="7">
    <location>
        <begin position="108"/>
        <end position="128"/>
    </location>
</feature>
<keyword evidence="4 7" id="KW-0812">Transmembrane</keyword>
<accession>A0AB40BN51</accession>
<dbReference type="Proteomes" id="UP001515500">
    <property type="component" value="Chromosome 7"/>
</dbReference>
<evidence type="ECO:0000256" key="4">
    <source>
        <dbReference type="ARBA" id="ARBA00022692"/>
    </source>
</evidence>
<dbReference type="InterPro" id="IPR003663">
    <property type="entry name" value="Sugar/inositol_transpt"/>
</dbReference>
<dbReference type="PANTHER" id="PTHR48021">
    <property type="match status" value="1"/>
</dbReference>
<keyword evidence="6 7" id="KW-0472">Membrane</keyword>
<keyword evidence="3" id="KW-0762">Sugar transport</keyword>
<keyword evidence="9" id="KW-1185">Reference proteome</keyword>
<protein>
    <submittedName>
        <fullName evidence="10">Sugar transporter ERD6-like 16</fullName>
    </submittedName>
</protein>
<evidence type="ECO:0000256" key="5">
    <source>
        <dbReference type="ARBA" id="ARBA00022989"/>
    </source>
</evidence>
<dbReference type="Gene3D" id="1.20.1250.20">
    <property type="entry name" value="MFS general substrate transporter like domains"/>
    <property type="match status" value="1"/>
</dbReference>
<evidence type="ECO:0000256" key="3">
    <source>
        <dbReference type="ARBA" id="ARBA00022597"/>
    </source>
</evidence>
<comment type="subcellular location">
    <subcellularLocation>
        <location evidence="1">Membrane</location>
        <topology evidence="1">Multi-pass membrane protein</topology>
    </subcellularLocation>
</comment>
<dbReference type="GeneID" id="120265006"/>
<evidence type="ECO:0000259" key="8">
    <source>
        <dbReference type="PROSITE" id="PS50850"/>
    </source>
</evidence>
<organism evidence="9 10">
    <name type="scientific">Dioscorea cayennensis subsp. rotundata</name>
    <name type="common">White Guinea yam</name>
    <name type="synonym">Dioscorea rotundata</name>
    <dbReference type="NCBI Taxonomy" id="55577"/>
    <lineage>
        <taxon>Eukaryota</taxon>
        <taxon>Viridiplantae</taxon>
        <taxon>Streptophyta</taxon>
        <taxon>Embryophyta</taxon>
        <taxon>Tracheophyta</taxon>
        <taxon>Spermatophyta</taxon>
        <taxon>Magnoliopsida</taxon>
        <taxon>Liliopsida</taxon>
        <taxon>Dioscoreales</taxon>
        <taxon>Dioscoreaceae</taxon>
        <taxon>Dioscorea</taxon>
    </lineage>
</organism>
<dbReference type="PANTHER" id="PTHR48021:SF21">
    <property type="entry name" value="SUGAR TRANSPORTER ERD6-LIKE 8"/>
    <property type="match status" value="1"/>
</dbReference>
<dbReference type="GO" id="GO:0022857">
    <property type="term" value="F:transmembrane transporter activity"/>
    <property type="evidence" value="ECO:0007669"/>
    <property type="project" value="InterPro"/>
</dbReference>
<evidence type="ECO:0000256" key="1">
    <source>
        <dbReference type="ARBA" id="ARBA00004141"/>
    </source>
</evidence>
<feature type="transmembrane region" description="Helical" evidence="7">
    <location>
        <begin position="12"/>
        <end position="31"/>
    </location>
</feature>
<dbReference type="InterPro" id="IPR020846">
    <property type="entry name" value="MFS_dom"/>
</dbReference>
<comment type="similarity">
    <text evidence="2">Belongs to the major facilitator superfamily. Sugar transporter (TC 2.A.1.1) family.</text>
</comment>
<feature type="domain" description="Major facilitator superfamily (MFS) profile" evidence="8">
    <location>
        <begin position="1"/>
        <end position="162"/>
    </location>
</feature>
<keyword evidence="5 7" id="KW-1133">Transmembrane helix</keyword>
<gene>
    <name evidence="10" type="primary">LOC120265006</name>
</gene>
<feature type="transmembrane region" description="Helical" evidence="7">
    <location>
        <begin position="140"/>
        <end position="158"/>
    </location>
</feature>
<evidence type="ECO:0000256" key="2">
    <source>
        <dbReference type="ARBA" id="ARBA00010992"/>
    </source>
</evidence>
<keyword evidence="3" id="KW-0813">Transport</keyword>
<dbReference type="InterPro" id="IPR036259">
    <property type="entry name" value="MFS_trans_sf"/>
</dbReference>